<dbReference type="EMBL" id="JZWS01000038">
    <property type="protein sequence ID" value="KJR78899.1"/>
    <property type="molecule type" value="Genomic_DNA"/>
</dbReference>
<name>A0A0F2LPY4_9CREN</name>
<organism evidence="1">
    <name type="scientific">Candidatus Aramenus sulfurataquae</name>
    <dbReference type="NCBI Taxonomy" id="1326980"/>
    <lineage>
        <taxon>Archaea</taxon>
        <taxon>Thermoproteota</taxon>
        <taxon>Thermoprotei</taxon>
        <taxon>Sulfolobales</taxon>
        <taxon>Sulfolobaceae</taxon>
        <taxon>Candidatus Aramenus</taxon>
    </lineage>
</organism>
<proteinExistence type="predicted"/>
<reference evidence="2" key="2">
    <citation type="submission" date="2022-05" db="EMBL/GenBank/DDBJ databases">
        <title>Metagenome Sequencing of an Archaeal-Dominated Microbial Community from a Hot Spring at the Los Azufres Geothermal Field, Mexico.</title>
        <authorList>
            <person name="Marin-Paredes R."/>
            <person name="Martinez-Romero E."/>
            <person name="Servin-Garciduenas L.E."/>
        </authorList>
    </citation>
    <scope>NUCLEOTIDE SEQUENCE</scope>
    <source>
        <strain evidence="2">AZ1-454</strain>
    </source>
</reference>
<reference evidence="1" key="1">
    <citation type="submission" date="2015-03" db="EMBL/GenBank/DDBJ databases">
        <title>Metagenome Sequencing of an Archaeal-Dominated Microbial Community from a Hot Spring at the Los Azufres Geothermal Field, Mexico.</title>
        <authorList>
            <person name="Servin-Garciduenas L.E."/>
            <person name="Martinez-Romero E."/>
        </authorList>
    </citation>
    <scope>NUCLEOTIDE SEQUENCE [LARGE SCALE GENOMIC DNA]</scope>
    <source>
        <strain evidence="1">AZ1-454</strain>
    </source>
</reference>
<dbReference type="AlphaFoldDB" id="A0A0F2LPY4"/>
<protein>
    <submittedName>
        <fullName evidence="1">Uncharacterized protein</fullName>
    </submittedName>
</protein>
<comment type="caution">
    <text evidence="1">The sequence shown here is derived from an EMBL/GenBank/DDBJ whole genome shotgun (WGS) entry which is preliminary data.</text>
</comment>
<evidence type="ECO:0000313" key="1">
    <source>
        <dbReference type="EMBL" id="KJR78899.1"/>
    </source>
</evidence>
<accession>A0A0F2LPY4</accession>
<sequence>MSVLKCFDQGPRYIVDLEKLSKSQELLNKAYNTYLAAVLQKDYKFYVVDNPSLVLVEDPIVEMELNAFLKVKPKENVVRIYVTDPIDYTIRLTLEYLGRMEESKPIGKPYALIVNLVPPFKDVLERTEIKLKEIISEKGLEEGAIIPFSEELFNLSSEDVKVPEEVKILALKIKEKARQSS</sequence>
<evidence type="ECO:0000313" key="2">
    <source>
        <dbReference type="EMBL" id="MCL7343811.1"/>
    </source>
</evidence>
<gene>
    <name evidence="2" type="ORF">TQ35_004460</name>
    <name evidence="1" type="ORF">TQ35_04815</name>
</gene>
<dbReference type="EMBL" id="JZWS02000002">
    <property type="protein sequence ID" value="MCL7343811.1"/>
    <property type="molecule type" value="Genomic_DNA"/>
</dbReference>